<proteinExistence type="inferred from homology"/>
<dbReference type="PROSITE" id="PS51257">
    <property type="entry name" value="PROKAR_LIPOPROTEIN"/>
    <property type="match status" value="1"/>
</dbReference>
<keyword evidence="3" id="KW-1003">Cell membrane</keyword>
<evidence type="ECO:0000256" key="3">
    <source>
        <dbReference type="ARBA" id="ARBA00022475"/>
    </source>
</evidence>
<dbReference type="EMBL" id="QRCT01000019">
    <property type="protein sequence ID" value="RDU23811.1"/>
    <property type="molecule type" value="Genomic_DNA"/>
</dbReference>
<dbReference type="InterPro" id="IPR035906">
    <property type="entry name" value="MetI-like_sf"/>
</dbReference>
<keyword evidence="10" id="KW-1185">Reference proteome</keyword>
<evidence type="ECO:0000256" key="5">
    <source>
        <dbReference type="ARBA" id="ARBA00022989"/>
    </source>
</evidence>
<evidence type="ECO:0000256" key="6">
    <source>
        <dbReference type="ARBA" id="ARBA00023136"/>
    </source>
</evidence>
<evidence type="ECO:0000313" key="10">
    <source>
        <dbReference type="Proteomes" id="UP000255036"/>
    </source>
</evidence>
<feature type="transmembrane region" description="Helical" evidence="7">
    <location>
        <begin position="20"/>
        <end position="42"/>
    </location>
</feature>
<gene>
    <name evidence="9" type="ORF">DWV06_08110</name>
</gene>
<sequence>MKKKHKKRYKRTLQDWIFDICNHLGFLLFTLACIFPFYYILINTISDNNLVLKGSINFIPRGIHIKNYIALINVNDLGTAAIVTISRTIIGTALMVLASAFVGYLVTKKEVWARKFWYRFLIVTMYFNAGLIPWYLNMSMLGLTDHYLAYIIPTIVAPYNIILVKTYIESIPSELEESAKIDGASYFVIFRKIIWPLCKPILATIAIFGAVGNWNSFTDSLILMPNATELQTLQHKLYNYLRASTNLKSLMNSGSSTVGAAAMDNVLNAKTIKYTISMITIIPILMVYPFMQRYFEKGIMLGAVKG</sequence>
<evidence type="ECO:0000256" key="2">
    <source>
        <dbReference type="ARBA" id="ARBA00022448"/>
    </source>
</evidence>
<keyword evidence="4 7" id="KW-0812">Transmembrane</keyword>
<dbReference type="PANTHER" id="PTHR43744">
    <property type="entry name" value="ABC TRANSPORTER PERMEASE PROTEIN MG189-RELATED-RELATED"/>
    <property type="match status" value="1"/>
</dbReference>
<protein>
    <submittedName>
        <fullName evidence="9">Carbohydrate ABC transporter permease</fullName>
    </submittedName>
</protein>
<feature type="transmembrane region" description="Helical" evidence="7">
    <location>
        <begin position="116"/>
        <end position="135"/>
    </location>
</feature>
<keyword evidence="5 7" id="KW-1133">Transmembrane helix</keyword>
<reference evidence="9 10" key="1">
    <citation type="submission" date="2018-07" db="EMBL/GenBank/DDBJ databases">
        <title>Anaerosacharophilus polymeroproducens gen. nov. sp. nov., an anaerobic bacterium isolated from salt field.</title>
        <authorList>
            <person name="Kim W."/>
            <person name="Yang S.-H."/>
            <person name="Oh J."/>
            <person name="Lee J.-H."/>
            <person name="Kwon K.K."/>
        </authorList>
    </citation>
    <scope>NUCLEOTIDE SEQUENCE [LARGE SCALE GENOMIC DNA]</scope>
    <source>
        <strain evidence="9 10">MCWD5</strain>
    </source>
</reference>
<feature type="transmembrane region" description="Helical" evidence="7">
    <location>
        <begin position="80"/>
        <end position="104"/>
    </location>
</feature>
<organism evidence="9 10">
    <name type="scientific">Anaerosacchariphilus polymeriproducens</name>
    <dbReference type="NCBI Taxonomy" id="1812858"/>
    <lineage>
        <taxon>Bacteria</taxon>
        <taxon>Bacillati</taxon>
        <taxon>Bacillota</taxon>
        <taxon>Clostridia</taxon>
        <taxon>Lachnospirales</taxon>
        <taxon>Lachnospiraceae</taxon>
        <taxon>Anaerosacchariphilus</taxon>
    </lineage>
</organism>
<feature type="transmembrane region" description="Helical" evidence="7">
    <location>
        <begin position="189"/>
        <end position="211"/>
    </location>
</feature>
<comment type="caution">
    <text evidence="9">The sequence shown here is derived from an EMBL/GenBank/DDBJ whole genome shotgun (WGS) entry which is preliminary data.</text>
</comment>
<dbReference type="PANTHER" id="PTHR43744:SF9">
    <property type="entry name" value="POLYGALACTURONAN_RHAMNOGALACTURONAN TRANSPORT SYSTEM PERMEASE PROTEIN YTCP"/>
    <property type="match status" value="1"/>
</dbReference>
<dbReference type="SUPFAM" id="SSF161098">
    <property type="entry name" value="MetI-like"/>
    <property type="match status" value="1"/>
</dbReference>
<keyword evidence="6 7" id="KW-0472">Membrane</keyword>
<accession>A0A371AW96</accession>
<dbReference type="CDD" id="cd06261">
    <property type="entry name" value="TM_PBP2"/>
    <property type="match status" value="1"/>
</dbReference>
<evidence type="ECO:0000256" key="4">
    <source>
        <dbReference type="ARBA" id="ARBA00022692"/>
    </source>
</evidence>
<name>A0A371AW96_9FIRM</name>
<dbReference type="RefSeq" id="WP_115481680.1">
    <property type="nucleotide sequence ID" value="NZ_QRCT01000019.1"/>
</dbReference>
<dbReference type="Gene3D" id="1.10.3720.10">
    <property type="entry name" value="MetI-like"/>
    <property type="match status" value="1"/>
</dbReference>
<evidence type="ECO:0000256" key="1">
    <source>
        <dbReference type="ARBA" id="ARBA00004651"/>
    </source>
</evidence>
<dbReference type="InterPro" id="IPR000515">
    <property type="entry name" value="MetI-like"/>
</dbReference>
<keyword evidence="2 7" id="KW-0813">Transport</keyword>
<feature type="transmembrane region" description="Helical" evidence="7">
    <location>
        <begin position="147"/>
        <end position="168"/>
    </location>
</feature>
<dbReference type="GO" id="GO:0055085">
    <property type="term" value="P:transmembrane transport"/>
    <property type="evidence" value="ECO:0007669"/>
    <property type="project" value="InterPro"/>
</dbReference>
<dbReference type="Proteomes" id="UP000255036">
    <property type="component" value="Unassembled WGS sequence"/>
</dbReference>
<comment type="subcellular location">
    <subcellularLocation>
        <location evidence="1 7">Cell membrane</location>
        <topology evidence="1 7">Multi-pass membrane protein</topology>
    </subcellularLocation>
</comment>
<feature type="transmembrane region" description="Helical" evidence="7">
    <location>
        <begin position="272"/>
        <end position="291"/>
    </location>
</feature>
<feature type="domain" description="ABC transmembrane type-1" evidence="8">
    <location>
        <begin position="81"/>
        <end position="291"/>
    </location>
</feature>
<evidence type="ECO:0000256" key="7">
    <source>
        <dbReference type="RuleBase" id="RU363032"/>
    </source>
</evidence>
<evidence type="ECO:0000259" key="8">
    <source>
        <dbReference type="PROSITE" id="PS50928"/>
    </source>
</evidence>
<evidence type="ECO:0000313" key="9">
    <source>
        <dbReference type="EMBL" id="RDU23811.1"/>
    </source>
</evidence>
<dbReference type="OrthoDB" id="157184at2"/>
<dbReference type="PROSITE" id="PS50928">
    <property type="entry name" value="ABC_TM1"/>
    <property type="match status" value="1"/>
</dbReference>
<dbReference type="AlphaFoldDB" id="A0A371AW96"/>
<dbReference type="Pfam" id="PF00528">
    <property type="entry name" value="BPD_transp_1"/>
    <property type="match status" value="1"/>
</dbReference>
<comment type="similarity">
    <text evidence="7">Belongs to the binding-protein-dependent transport system permease family.</text>
</comment>
<dbReference type="GO" id="GO:0005886">
    <property type="term" value="C:plasma membrane"/>
    <property type="evidence" value="ECO:0007669"/>
    <property type="project" value="UniProtKB-SubCell"/>
</dbReference>